<accession>A0ABV9Z0P4</accession>
<feature type="domain" description="Response regulatory" evidence="3">
    <location>
        <begin position="6"/>
        <end position="120"/>
    </location>
</feature>
<proteinExistence type="predicted"/>
<dbReference type="Pfam" id="PF00072">
    <property type="entry name" value="Response_reg"/>
    <property type="match status" value="1"/>
</dbReference>
<dbReference type="RefSeq" id="WP_114957121.1">
    <property type="nucleotide sequence ID" value="NZ_JBHSJF010000004.1"/>
</dbReference>
<dbReference type="Gene3D" id="3.40.50.2300">
    <property type="match status" value="1"/>
</dbReference>
<dbReference type="InterPro" id="IPR011006">
    <property type="entry name" value="CheY-like_superfamily"/>
</dbReference>
<name>A0ABV9Z0P4_9HYPH</name>
<dbReference type="SUPFAM" id="SSF52172">
    <property type="entry name" value="CheY-like"/>
    <property type="match status" value="1"/>
</dbReference>
<protein>
    <submittedName>
        <fullName evidence="4">Response regulator transcription factor</fullName>
    </submittedName>
</protein>
<dbReference type="Proteomes" id="UP001595796">
    <property type="component" value="Unassembled WGS sequence"/>
</dbReference>
<evidence type="ECO:0000259" key="3">
    <source>
        <dbReference type="PROSITE" id="PS50110"/>
    </source>
</evidence>
<dbReference type="PANTHER" id="PTHR44591">
    <property type="entry name" value="STRESS RESPONSE REGULATOR PROTEIN 1"/>
    <property type="match status" value="1"/>
</dbReference>
<dbReference type="InterPro" id="IPR050595">
    <property type="entry name" value="Bact_response_regulator"/>
</dbReference>
<dbReference type="InterPro" id="IPR001789">
    <property type="entry name" value="Sig_transdc_resp-reg_receiver"/>
</dbReference>
<organism evidence="4 5">
    <name type="scientific">Flaviflagellibacter deserti</name>
    <dbReference type="NCBI Taxonomy" id="2267266"/>
    <lineage>
        <taxon>Bacteria</taxon>
        <taxon>Pseudomonadati</taxon>
        <taxon>Pseudomonadota</taxon>
        <taxon>Alphaproteobacteria</taxon>
        <taxon>Hyphomicrobiales</taxon>
        <taxon>Flaviflagellibacter</taxon>
    </lineage>
</organism>
<sequence length="131" mass="14795">MQNRRTISIVDDDDASREALAGLVRALGFEVMEFRDAFEFLTSEDRMSTSCLITDYRMPRLSGVELHRRLVDEGLTIPSVLVSAYSDHVARDRIGDAGIDWFLPKPVDPKELLRCLEAACGRRNFGNDGFQ</sequence>
<keyword evidence="1 2" id="KW-0597">Phosphoprotein</keyword>
<dbReference type="PANTHER" id="PTHR44591:SF25">
    <property type="entry name" value="CHEMOTAXIS TWO-COMPONENT RESPONSE REGULATOR"/>
    <property type="match status" value="1"/>
</dbReference>
<dbReference type="EMBL" id="JBHSJF010000004">
    <property type="protein sequence ID" value="MFC5067270.1"/>
    <property type="molecule type" value="Genomic_DNA"/>
</dbReference>
<evidence type="ECO:0000256" key="1">
    <source>
        <dbReference type="ARBA" id="ARBA00022553"/>
    </source>
</evidence>
<evidence type="ECO:0000313" key="5">
    <source>
        <dbReference type="Proteomes" id="UP001595796"/>
    </source>
</evidence>
<evidence type="ECO:0000256" key="2">
    <source>
        <dbReference type="PROSITE-ProRule" id="PRU00169"/>
    </source>
</evidence>
<evidence type="ECO:0000313" key="4">
    <source>
        <dbReference type="EMBL" id="MFC5067270.1"/>
    </source>
</evidence>
<gene>
    <name evidence="4" type="ORF">ACFPFW_04480</name>
</gene>
<reference evidence="5" key="1">
    <citation type="journal article" date="2019" name="Int. J. Syst. Evol. Microbiol.">
        <title>The Global Catalogue of Microorganisms (GCM) 10K type strain sequencing project: providing services to taxonomists for standard genome sequencing and annotation.</title>
        <authorList>
            <consortium name="The Broad Institute Genomics Platform"/>
            <consortium name="The Broad Institute Genome Sequencing Center for Infectious Disease"/>
            <person name="Wu L."/>
            <person name="Ma J."/>
        </authorList>
    </citation>
    <scope>NUCLEOTIDE SEQUENCE [LARGE SCALE GENOMIC DNA]</scope>
    <source>
        <strain evidence="5">CGMCC 1.16444</strain>
    </source>
</reference>
<feature type="modified residue" description="4-aspartylphosphate" evidence="2">
    <location>
        <position position="55"/>
    </location>
</feature>
<keyword evidence="5" id="KW-1185">Reference proteome</keyword>
<dbReference type="PROSITE" id="PS50110">
    <property type="entry name" value="RESPONSE_REGULATORY"/>
    <property type="match status" value="1"/>
</dbReference>
<comment type="caution">
    <text evidence="4">The sequence shown here is derived from an EMBL/GenBank/DDBJ whole genome shotgun (WGS) entry which is preliminary data.</text>
</comment>
<dbReference type="SMART" id="SM00448">
    <property type="entry name" value="REC"/>
    <property type="match status" value="1"/>
</dbReference>